<protein>
    <submittedName>
        <fullName evidence="2">Uncharacterized protein</fullName>
    </submittedName>
</protein>
<organism evidence="2 3">
    <name type="scientific">Aspergillus transmontanensis</name>
    <dbReference type="NCBI Taxonomy" id="1034304"/>
    <lineage>
        <taxon>Eukaryota</taxon>
        <taxon>Fungi</taxon>
        <taxon>Dikarya</taxon>
        <taxon>Ascomycota</taxon>
        <taxon>Pezizomycotina</taxon>
        <taxon>Eurotiomycetes</taxon>
        <taxon>Eurotiomycetidae</taxon>
        <taxon>Eurotiales</taxon>
        <taxon>Aspergillaceae</taxon>
        <taxon>Aspergillus</taxon>
        <taxon>Aspergillus subgen. Circumdati</taxon>
    </lineage>
</organism>
<dbReference type="AlphaFoldDB" id="A0A5N6VHD9"/>
<evidence type="ECO:0000313" key="2">
    <source>
        <dbReference type="EMBL" id="KAE8307589.1"/>
    </source>
</evidence>
<name>A0A5N6VHD9_9EURO</name>
<feature type="transmembrane region" description="Helical" evidence="1">
    <location>
        <begin position="20"/>
        <end position="44"/>
    </location>
</feature>
<sequence>MSDSASVVHVGSLPNKCRVAIWIYCVYNLFYHYCFFLTLSLCWVSNIGVENEWYGHIRLKLDAFVVSFPFCVCMDMKTKGRV</sequence>
<dbReference type="Proteomes" id="UP000325433">
    <property type="component" value="Unassembled WGS sequence"/>
</dbReference>
<gene>
    <name evidence="2" type="ORF">BDV41DRAFT_554152</name>
</gene>
<proteinExistence type="predicted"/>
<reference evidence="3" key="1">
    <citation type="submission" date="2019-04" db="EMBL/GenBank/DDBJ databases">
        <title>Friends and foes A comparative genomics studyof 23 Aspergillus species from section Flavi.</title>
        <authorList>
            <consortium name="DOE Joint Genome Institute"/>
            <person name="Kjaerbolling I."/>
            <person name="Vesth T."/>
            <person name="Frisvad J.C."/>
            <person name="Nybo J.L."/>
            <person name="Theobald S."/>
            <person name="Kildgaard S."/>
            <person name="Isbrandt T."/>
            <person name="Kuo A."/>
            <person name="Sato A."/>
            <person name="Lyhne E.K."/>
            <person name="Kogle M.E."/>
            <person name="Wiebenga A."/>
            <person name="Kun R.S."/>
            <person name="Lubbers R.J."/>
            <person name="Makela M.R."/>
            <person name="Barry K."/>
            <person name="Chovatia M."/>
            <person name="Clum A."/>
            <person name="Daum C."/>
            <person name="Haridas S."/>
            <person name="He G."/>
            <person name="LaButti K."/>
            <person name="Lipzen A."/>
            <person name="Mondo S."/>
            <person name="Riley R."/>
            <person name="Salamov A."/>
            <person name="Simmons B.A."/>
            <person name="Magnuson J.K."/>
            <person name="Henrissat B."/>
            <person name="Mortensen U.H."/>
            <person name="Larsen T.O."/>
            <person name="Devries R.P."/>
            <person name="Grigoriev I.V."/>
            <person name="Machida M."/>
            <person name="Baker S.E."/>
            <person name="Andersen M.R."/>
        </authorList>
    </citation>
    <scope>NUCLEOTIDE SEQUENCE [LARGE SCALE GENOMIC DNA]</scope>
    <source>
        <strain evidence="3">CBS 130015</strain>
    </source>
</reference>
<evidence type="ECO:0000313" key="3">
    <source>
        <dbReference type="Proteomes" id="UP000325433"/>
    </source>
</evidence>
<dbReference type="EMBL" id="ML738402">
    <property type="protein sequence ID" value="KAE8307589.1"/>
    <property type="molecule type" value="Genomic_DNA"/>
</dbReference>
<keyword evidence="1" id="KW-0812">Transmembrane</keyword>
<keyword evidence="1" id="KW-1133">Transmembrane helix</keyword>
<keyword evidence="1" id="KW-0472">Membrane</keyword>
<keyword evidence="3" id="KW-1185">Reference proteome</keyword>
<evidence type="ECO:0000256" key="1">
    <source>
        <dbReference type="SAM" id="Phobius"/>
    </source>
</evidence>
<accession>A0A5N6VHD9</accession>